<organism evidence="3 4">
    <name type="scientific">Gymnodraco acuticeps</name>
    <name type="common">Antarctic dragonfish</name>
    <dbReference type="NCBI Taxonomy" id="8218"/>
    <lineage>
        <taxon>Eukaryota</taxon>
        <taxon>Metazoa</taxon>
        <taxon>Chordata</taxon>
        <taxon>Craniata</taxon>
        <taxon>Vertebrata</taxon>
        <taxon>Euteleostomi</taxon>
        <taxon>Actinopterygii</taxon>
        <taxon>Neopterygii</taxon>
        <taxon>Teleostei</taxon>
        <taxon>Neoteleostei</taxon>
        <taxon>Acanthomorphata</taxon>
        <taxon>Eupercaria</taxon>
        <taxon>Perciformes</taxon>
        <taxon>Notothenioidei</taxon>
        <taxon>Bathydraconidae</taxon>
        <taxon>Gymnodraco</taxon>
    </lineage>
</organism>
<dbReference type="GeneID" id="117542806"/>
<dbReference type="RefSeq" id="XP_034066543.1">
    <property type="nucleotide sequence ID" value="XM_034210652.1"/>
</dbReference>
<evidence type="ECO:0000313" key="3">
    <source>
        <dbReference type="Proteomes" id="UP000515161"/>
    </source>
</evidence>
<evidence type="ECO:0000313" key="4">
    <source>
        <dbReference type="RefSeq" id="XP_034066543.1"/>
    </source>
</evidence>
<keyword evidence="3" id="KW-1185">Reference proteome</keyword>
<dbReference type="InterPro" id="IPR023587">
    <property type="entry name" value="Metalthion_dom_sf_vert"/>
</dbReference>
<accession>A0A6P8TQV3</accession>
<dbReference type="GO" id="GO:0046872">
    <property type="term" value="F:metal ion binding"/>
    <property type="evidence" value="ECO:0007669"/>
    <property type="project" value="UniProtKB-KW"/>
</dbReference>
<dbReference type="KEGG" id="gacu:117542806"/>
<dbReference type="AlphaFoldDB" id="A0A6P8TQV3"/>
<gene>
    <name evidence="4" type="primary">LOC117542806</name>
</gene>
<sequence length="112" mass="11351">MDPCDCSKSGTCNCGGSCTCTNCSCTSCKKSKSNTSTRGEGCTWMQYGLTSHSFHDVILSSQLSIGQKAAAHAAHPAAPNAPLAACAKGRLVTQAAVSEGPQPASALGMEPL</sequence>
<evidence type="ECO:0000256" key="2">
    <source>
        <dbReference type="ARBA" id="ARBA00022851"/>
    </source>
</evidence>
<dbReference type="InterPro" id="IPR018064">
    <property type="entry name" value="Metalthion_vert_metal_BS"/>
</dbReference>
<dbReference type="PROSITE" id="PS00203">
    <property type="entry name" value="METALLOTHIONEIN_VRT"/>
    <property type="match status" value="1"/>
</dbReference>
<dbReference type="InterPro" id="IPR017854">
    <property type="entry name" value="Metalthion_dom_sf"/>
</dbReference>
<reference evidence="4" key="1">
    <citation type="submission" date="2025-08" db="UniProtKB">
        <authorList>
            <consortium name="RefSeq"/>
        </authorList>
    </citation>
    <scope>IDENTIFICATION</scope>
</reference>
<dbReference type="Gene3D" id="4.10.10.10">
    <property type="entry name" value="Metallothionein Isoform II"/>
    <property type="match status" value="1"/>
</dbReference>
<keyword evidence="1" id="KW-0479">Metal-binding</keyword>
<dbReference type="Proteomes" id="UP000515161">
    <property type="component" value="Unplaced"/>
</dbReference>
<protein>
    <submittedName>
        <fullName evidence="4">Uncharacterized protein LOC117542806 isoform X1</fullName>
    </submittedName>
</protein>
<name>A0A6P8TQV3_GYMAC</name>
<dbReference type="InParanoid" id="A0A6P8TQV3"/>
<evidence type="ECO:0000256" key="1">
    <source>
        <dbReference type="ARBA" id="ARBA00022723"/>
    </source>
</evidence>
<proteinExistence type="predicted"/>
<keyword evidence="2" id="KW-0480">Metal-thiolate cluster</keyword>
<dbReference type="SUPFAM" id="SSF57868">
    <property type="entry name" value="Metallothionein"/>
    <property type="match status" value="1"/>
</dbReference>